<dbReference type="Gene3D" id="3.30.70.2490">
    <property type="match status" value="1"/>
</dbReference>
<dbReference type="Pfam" id="PF02801">
    <property type="entry name" value="Ketoacyl-synt_C"/>
    <property type="match status" value="1"/>
</dbReference>
<feature type="domain" description="Ketosynthase family 3 (KS3)" evidence="14">
    <location>
        <begin position="1032"/>
        <end position="1560"/>
    </location>
</feature>
<evidence type="ECO:0000256" key="12">
    <source>
        <dbReference type="ARBA" id="ARBA00049541"/>
    </source>
</evidence>
<dbReference type="VEuPathDB" id="FungiDB:ATCC64974_96580"/>
<evidence type="ECO:0000256" key="2">
    <source>
        <dbReference type="ARBA" id="ARBA00022450"/>
    </source>
</evidence>
<dbReference type="Pfam" id="PF18314">
    <property type="entry name" value="FAS_I_H"/>
    <property type="match status" value="1"/>
</dbReference>
<dbReference type="Gene3D" id="3.90.470.20">
    <property type="entry name" value="4'-phosphopantetheinyl transferase domain"/>
    <property type="match status" value="1"/>
</dbReference>
<evidence type="ECO:0000256" key="4">
    <source>
        <dbReference type="ARBA" id="ARBA00022679"/>
    </source>
</evidence>
<name>A0A505HVV6_ASPNG</name>
<keyword evidence="3" id="KW-0597">Phosphoprotein</keyword>
<feature type="region of interest" description="Disordered" evidence="13">
    <location>
        <begin position="1644"/>
        <end position="1665"/>
    </location>
</feature>
<reference evidence="16" key="1">
    <citation type="submission" date="2018-10" db="EMBL/GenBank/DDBJ databases">
        <title>FDA dAtabase for Regulatory Grade micrObial Sequences (FDA-ARGOS): Supporting development and validation of Infectious Disease Dx tests.</title>
        <authorList>
            <person name="Kerrigan L."/>
            <person name="Tallon L."/>
            <person name="Sadzewicz L."/>
            <person name="Sengamalay N."/>
            <person name="Ott S."/>
            <person name="Godinez A."/>
            <person name="Nagaraj S."/>
            <person name="Vavikolanu K."/>
            <person name="Nadendla S."/>
            <person name="George J."/>
            <person name="Sichtig H."/>
        </authorList>
    </citation>
    <scope>NUCLEOTIDE SEQUENCE [LARGE SCALE GENOMIC DNA]</scope>
    <source>
        <strain evidence="16">FDAARGOS_311</strain>
    </source>
</reference>
<dbReference type="Gene3D" id="3.40.47.10">
    <property type="match status" value="1"/>
</dbReference>
<dbReference type="VEuPathDB" id="FungiDB:ATCC64974_96570"/>
<keyword evidence="6" id="KW-0460">Magnesium</keyword>
<dbReference type="Gene3D" id="3.40.50.720">
    <property type="entry name" value="NAD(P)-binding Rossmann-like Domain"/>
    <property type="match status" value="2"/>
</dbReference>
<evidence type="ECO:0000259" key="14">
    <source>
        <dbReference type="PROSITE" id="PS52004"/>
    </source>
</evidence>
<accession>A0A505HVV6</accession>
<dbReference type="InterPro" id="IPR037143">
    <property type="entry name" value="4-PPantetheinyl_Trfase_dom_sf"/>
</dbReference>
<keyword evidence="9" id="KW-0511">Multifunctional enzyme</keyword>
<dbReference type="InterPro" id="IPR011011">
    <property type="entry name" value="Znf_FYVE_PHD"/>
</dbReference>
<dbReference type="InterPro" id="IPR013083">
    <property type="entry name" value="Znf_RING/FYVE/PHD"/>
</dbReference>
<comment type="caution">
    <text evidence="15">The sequence shown here is derived from an EMBL/GenBank/DDBJ whole genome shotgun (WGS) entry which is preliminary data.</text>
</comment>
<dbReference type="VEuPathDB" id="FungiDB:ASPNIDRAFT2_1180469"/>
<dbReference type="Pfam" id="PF00106">
    <property type="entry name" value="adh_short"/>
    <property type="match status" value="1"/>
</dbReference>
<dbReference type="InterPro" id="IPR008278">
    <property type="entry name" value="4-PPantetheinyl_Trfase_dom"/>
</dbReference>
<comment type="catalytic activity">
    <reaction evidence="12">
        <text>a fatty acyl-[ACP] + malonyl-[ACP] + H(+) = a 3-oxoacyl-[ACP] + holo-[ACP] + CO2</text>
        <dbReference type="Rhea" id="RHEA:22836"/>
        <dbReference type="Rhea" id="RHEA-COMP:9623"/>
        <dbReference type="Rhea" id="RHEA-COMP:9685"/>
        <dbReference type="Rhea" id="RHEA-COMP:9916"/>
        <dbReference type="Rhea" id="RHEA-COMP:14125"/>
        <dbReference type="ChEBI" id="CHEBI:15378"/>
        <dbReference type="ChEBI" id="CHEBI:16526"/>
        <dbReference type="ChEBI" id="CHEBI:64479"/>
        <dbReference type="ChEBI" id="CHEBI:78449"/>
        <dbReference type="ChEBI" id="CHEBI:78776"/>
        <dbReference type="ChEBI" id="CHEBI:138651"/>
        <dbReference type="EC" id="2.3.1.41"/>
    </reaction>
</comment>
<feature type="compositionally biased region" description="Polar residues" evidence="13">
    <location>
        <begin position="1648"/>
        <end position="1665"/>
    </location>
</feature>
<dbReference type="InterPro" id="IPR040899">
    <property type="entry name" value="Fas_alpha_ACP"/>
</dbReference>
<keyword evidence="7" id="KW-0521">NADP</keyword>
<dbReference type="GO" id="GO:0004316">
    <property type="term" value="F:3-oxoacyl-[acyl-carrier-protein] reductase (NADPH) activity"/>
    <property type="evidence" value="ECO:0007669"/>
    <property type="project" value="UniProtKB-EC"/>
</dbReference>
<dbReference type="FunFam" id="3.90.470.20:FF:000005">
    <property type="entry name" value="Fatty acid synthase alpha subunit FasA"/>
    <property type="match status" value="1"/>
</dbReference>
<dbReference type="PANTHER" id="PTHR10982:SF21">
    <property type="entry name" value="FATTY ACID SYNTHASE SUBUNIT BETA"/>
    <property type="match status" value="1"/>
</dbReference>
<comment type="catalytic activity">
    <reaction evidence="11">
        <text>a (3R)-hydroxyacyl-[ACP] + NADP(+) = a 3-oxoacyl-[ACP] + NADPH + H(+)</text>
        <dbReference type="Rhea" id="RHEA:17397"/>
        <dbReference type="Rhea" id="RHEA-COMP:9916"/>
        <dbReference type="Rhea" id="RHEA-COMP:9945"/>
        <dbReference type="ChEBI" id="CHEBI:15378"/>
        <dbReference type="ChEBI" id="CHEBI:57783"/>
        <dbReference type="ChEBI" id="CHEBI:58349"/>
        <dbReference type="ChEBI" id="CHEBI:78776"/>
        <dbReference type="ChEBI" id="CHEBI:78827"/>
        <dbReference type="EC" id="1.1.1.100"/>
    </reaction>
</comment>
<dbReference type="SUPFAM" id="SSF56214">
    <property type="entry name" value="4'-phosphopantetheinyl transferase"/>
    <property type="match status" value="1"/>
</dbReference>
<dbReference type="InterPro" id="IPR014031">
    <property type="entry name" value="Ketoacyl_synth_C"/>
</dbReference>
<dbReference type="SUPFAM" id="SSF57903">
    <property type="entry name" value="FYVE/PHD zinc finger"/>
    <property type="match status" value="1"/>
</dbReference>
<keyword evidence="8" id="KW-0560">Oxidoreductase</keyword>
<keyword evidence="4" id="KW-0808">Transferase</keyword>
<dbReference type="GO" id="GO:0008897">
    <property type="term" value="F:holo-[acyl-carrier-protein] synthase activity"/>
    <property type="evidence" value="ECO:0007669"/>
    <property type="project" value="InterPro"/>
</dbReference>
<dbReference type="GO" id="GO:0004315">
    <property type="term" value="F:3-oxoacyl-[acyl-carrier-protein] synthase activity"/>
    <property type="evidence" value="ECO:0007669"/>
    <property type="project" value="UniProtKB-EC"/>
</dbReference>
<dbReference type="GO" id="GO:0000287">
    <property type="term" value="F:magnesium ion binding"/>
    <property type="evidence" value="ECO:0007669"/>
    <property type="project" value="InterPro"/>
</dbReference>
<dbReference type="EMBL" id="NKJJ02000001">
    <property type="protein sequence ID" value="TPR02709.1"/>
    <property type="molecule type" value="Genomic_DNA"/>
</dbReference>
<keyword evidence="2" id="KW-0596">Phosphopantetheine</keyword>
<evidence type="ECO:0000313" key="15">
    <source>
        <dbReference type="EMBL" id="TPR02709.1"/>
    </source>
</evidence>
<dbReference type="InterPro" id="IPR002347">
    <property type="entry name" value="SDR_fam"/>
</dbReference>
<dbReference type="InterPro" id="IPR050830">
    <property type="entry name" value="Fungal_FAS"/>
</dbReference>
<keyword evidence="5" id="KW-0479">Metal-binding</keyword>
<dbReference type="CDD" id="cd08950">
    <property type="entry name" value="KR_fFAS_SDR_c_like"/>
    <property type="match status" value="1"/>
</dbReference>
<dbReference type="SUPFAM" id="SSF53901">
    <property type="entry name" value="Thiolase-like"/>
    <property type="match status" value="2"/>
</dbReference>
<dbReference type="Gene3D" id="3.30.40.10">
    <property type="entry name" value="Zinc/RING finger domain, C3HC4 (zinc finger)"/>
    <property type="match status" value="1"/>
</dbReference>
<evidence type="ECO:0000256" key="3">
    <source>
        <dbReference type="ARBA" id="ARBA00022553"/>
    </source>
</evidence>
<organism evidence="15 16">
    <name type="scientific">Aspergillus niger</name>
    <dbReference type="NCBI Taxonomy" id="5061"/>
    <lineage>
        <taxon>Eukaryota</taxon>
        <taxon>Fungi</taxon>
        <taxon>Dikarya</taxon>
        <taxon>Ascomycota</taxon>
        <taxon>Pezizomycotina</taxon>
        <taxon>Eurotiomycetes</taxon>
        <taxon>Eurotiomycetidae</taxon>
        <taxon>Eurotiales</taxon>
        <taxon>Aspergillaceae</taxon>
        <taxon>Aspergillus</taxon>
        <taxon>Aspergillus subgen. Circumdati</taxon>
    </lineage>
</organism>
<dbReference type="PROSITE" id="PS52004">
    <property type="entry name" value="KS3_2"/>
    <property type="match status" value="1"/>
</dbReference>
<evidence type="ECO:0000313" key="16">
    <source>
        <dbReference type="Proteomes" id="UP000197666"/>
    </source>
</evidence>
<dbReference type="GO" id="GO:0016787">
    <property type="term" value="F:hydrolase activity"/>
    <property type="evidence" value="ECO:0007669"/>
    <property type="project" value="UniProtKB-KW"/>
</dbReference>
<dbReference type="InterPro" id="IPR004568">
    <property type="entry name" value="Ppantetheine-prot_Trfase_dom"/>
</dbReference>
<comment type="catalytic activity">
    <reaction evidence="10">
        <text>acetyl-CoA + n malonyl-CoA + 2n NADPH + 4n H(+) = a long-chain-acyl-CoA + n CoA + n CO2 + 2n NADP(+).</text>
        <dbReference type="EC" id="2.3.1.86"/>
    </reaction>
</comment>
<dbReference type="InterPro" id="IPR036291">
    <property type="entry name" value="NAD(P)-bd_dom_sf"/>
</dbReference>
<dbReference type="InterPro" id="IPR014030">
    <property type="entry name" value="Ketoacyl_synth_N"/>
</dbReference>
<evidence type="ECO:0000256" key="8">
    <source>
        <dbReference type="ARBA" id="ARBA00023002"/>
    </source>
</evidence>
<dbReference type="Pfam" id="PF00109">
    <property type="entry name" value="ketoacyl-synt"/>
    <property type="match status" value="1"/>
</dbReference>
<dbReference type="NCBIfam" id="TIGR00556">
    <property type="entry name" value="pantethn_trn"/>
    <property type="match status" value="1"/>
</dbReference>
<proteinExistence type="inferred from homology"/>
<comment type="similarity">
    <text evidence="1">Belongs to the thiolase-like superfamily. Fungal fatty acid synthetase subunit alpha family.</text>
</comment>
<dbReference type="CDD" id="cd00828">
    <property type="entry name" value="elong_cond_enzymes"/>
    <property type="match status" value="1"/>
</dbReference>
<dbReference type="VEuPathDB" id="FungiDB:ASPNIDRAFT2_1114420"/>
<dbReference type="Pfam" id="PF18325">
    <property type="entry name" value="Fas_alpha_ACP"/>
    <property type="match status" value="1"/>
</dbReference>
<evidence type="ECO:0000256" key="1">
    <source>
        <dbReference type="ARBA" id="ARBA00007485"/>
    </source>
</evidence>
<evidence type="ECO:0000256" key="9">
    <source>
        <dbReference type="ARBA" id="ARBA00023268"/>
    </source>
</evidence>
<evidence type="ECO:0000256" key="10">
    <source>
        <dbReference type="ARBA" id="ARBA00048237"/>
    </source>
</evidence>
<dbReference type="InterPro" id="IPR016039">
    <property type="entry name" value="Thiolase-like"/>
</dbReference>
<dbReference type="InterPro" id="IPR020841">
    <property type="entry name" value="PKS_Beta-ketoAc_synthase_dom"/>
</dbReference>
<dbReference type="Gene3D" id="3.90.25.70">
    <property type="match status" value="1"/>
</dbReference>
<dbReference type="PANTHER" id="PTHR10982">
    <property type="entry name" value="MALONYL COA-ACYL CARRIER PROTEIN TRANSACYLASE"/>
    <property type="match status" value="1"/>
</dbReference>
<dbReference type="InterPro" id="IPR041550">
    <property type="entry name" value="FASI_helical"/>
</dbReference>
<evidence type="ECO:0000256" key="6">
    <source>
        <dbReference type="ARBA" id="ARBA00022842"/>
    </source>
</evidence>
<dbReference type="VEuPathDB" id="FungiDB:M747DRAFT_318130"/>
<feature type="compositionally biased region" description="Basic and acidic residues" evidence="13">
    <location>
        <begin position="877"/>
        <end position="886"/>
    </location>
</feature>
<evidence type="ECO:0000256" key="7">
    <source>
        <dbReference type="ARBA" id="ARBA00022857"/>
    </source>
</evidence>
<dbReference type="GO" id="GO:0044550">
    <property type="term" value="P:secondary metabolite biosynthetic process"/>
    <property type="evidence" value="ECO:0007669"/>
    <property type="project" value="UniProtKB-ARBA"/>
</dbReference>
<dbReference type="VEuPathDB" id="FungiDB:M747DRAFT_359186"/>
<feature type="region of interest" description="Disordered" evidence="13">
    <location>
        <begin position="877"/>
        <end position="907"/>
    </location>
</feature>
<evidence type="ECO:0000256" key="11">
    <source>
        <dbReference type="ARBA" id="ARBA00048508"/>
    </source>
</evidence>
<dbReference type="VEuPathDB" id="FungiDB:An08g10930"/>
<dbReference type="Proteomes" id="UP000197666">
    <property type="component" value="Unassembled WGS sequence"/>
</dbReference>
<protein>
    <submittedName>
        <fullName evidence="15">Dienelactone hydrolase family protein</fullName>
    </submittedName>
</protein>
<dbReference type="GO" id="GO:0006633">
    <property type="term" value="P:fatty acid biosynthetic process"/>
    <property type="evidence" value="ECO:0007669"/>
    <property type="project" value="InterPro"/>
</dbReference>
<dbReference type="InterPro" id="IPR047224">
    <property type="entry name" value="FAS_alpha_su_C"/>
</dbReference>
<dbReference type="SMART" id="SM00825">
    <property type="entry name" value="PKS_KS"/>
    <property type="match status" value="1"/>
</dbReference>
<sequence length="2287" mass="251008">MGEPIQSLPESEHERRALARTLLIELLAYQFAFPVQWCVIPIPELQVATDFIRIDTQKQFFTRDEAVERYVEVGPAKVLSTMGKKTVARNHQLQDQLRLIRRQFLSHSDDYAQICYEYEESHPVATTEAQPAPAAPAPVAVAAAAPVAPVAAAPVAAAVAVDDVPLSALDIVLALTAQKLKQPFDQVPLQKCIRDLSGGKSTLQNELIGDLVAEFGGTPDGCEDLPLEAVGAALEGSFTGRPGKVMSALIARLISARFPAGWNQNSIRSHLETHWGLGSQRQTAVLCYSVSLDPSARLESPQAAKEFVDSVVARYGRHCGITISPAAASAGGGAAAGGAMIDSKELERLRTEQNDAFKQLHLALGKMLDNDGDELVQKLAHSEELWQEADQKLEAWQAEFGDGFLTRISPIFNAQRGRSYDAWWNWARVDIASLLLGPGSTSNEEKIWRVLNRSNPSAFDLVKYHIAHPLRHGDKQLQIQPLEQLFQGYRDALQGDSVFIHRLPPLGPRTTVSPKGVIEYEEIPRTIGGRPDTYVELLKRGSRFDAPSTDSLPFVRLCRPIGSGWKFHDALTSNYLDAVQAATSTGISFAGKTVLITGAGPQSIGAEITRGLLTAGANVIVTTSRSNMDFYRSLYRDFCGRGSSLTVFPFNQASRQDCQALISHLYNDTLGTAGDIDCVIPFAAISENGRQIDGLDGLSEVAHRAMLVNLLRLLGCIKQQKEARGYGANPTQVILPLSPNHGTFGGDGLYSESKIGLETLFNRFKSESWGDYLTVCGAVIGWTRGTGLMSANNIVAEAIEAEDVITFSSAEMALNIMALMTPAIAEACEDAPVYADLGGKMEQLADLKGLSTAARKQVQHQARARKAIAAEDELHERLLKGPEEPKQPTTAPTTRKPRANLTVGHPDLPDYQAMTAGIQLPGREMIDLNKTIVVVGYSELGPWGSARTRWDIERTGDLSPEGYVEMAWIMGLVKHFEGDQQGSPYVGWVDAKSNQPVHEADFAEKYGEYIHEHAGLRFIEPELYDGYDPAKKEFLQEVVVQEDLPVFQATRAVATAFKTKHGDKVSISPAGEDGEEYNVQFKPGARFLVPKAQPFDRLVSGQLPTGWDPKAYGIPADIVSQVDPITLYVLCCVCQAMLSAGIQDPYELYRHIHVSELANCIGTGAGGLIAMRGVYRDRYLDRDVQNDILQESFPNAMDAWANMLLMGAAGPIKSPSGTCATAIESLDTACEGIQAGKVKVALVGGTDDLQEEMSYEFANMKATANTVEELARGRTPKEISRPTASSRAGFVESAGCGVQVLMTAQLALEMGVPIYGIVAYSQMAGDKIGRSVPAPGKGILTAAREATTASLSPLLDATFRQKQFEELRTQIQQGAARQLQQARQDGSLSPHLAQVIERAAASQIRQAQNLYGLDLRHQEPGISPIRAALAVWGLTVDDIAVASFHGTSTKANDKNESEVINTMMSHLGRTKGNPVMVVCQKYLTGHPKGAAGAWMLNGGLQILQTGVVPGNRNADNVDSVLQQFDHLVYPAESIQTRGVRAFMLTSFGFGQKGGLVVGVSPRYLFAAVDQTPYEAYRIKALRRCEMANRAFIEGLNTNTLFQAKTSSAWAAEDEMRVFLDPFARVAVDDGSYYFDAKCLHPDSEDTASETSSGVLTAVETPSTPTSEPLIHACQKWVEGAVSTDGTTSVGVDIESVTAINVENEVFLERNYTEAEREYCQAAPDPAHSFAGRWAAKEAVFKSLQVPSKGAGAPLNEIEILSEGGIPTVHLHGEVKKLAEEKQLAKVQVSRWYRCCHPRGCISEPDHPVTLKKIKQLCEHPGVLDTWEEVPFPAPLHSNLDWVYTIHLDTGTWAITFWDEAEGGLLPKTVCLDLLSACQASSLSRTDLRQLPSHFPTWTPEIATDDGSVQLAAEPLRLTLGFPTPLNELQARLFIDFLFPWRYYIDDPMTWYYGSPVFKRFCIAILRLAAWDFELSYDADVELPISYNSVPSWNCPKDNVYWFHGFLVVLHDDLRSQAMIISAVWKAQQYVGHPTVSGRGVRLIMMSPYHIAFAELSNGFVTSTRSIVLLSNSSAMQCSPGFRALGRILTSDRWKHWTTNRETWKYPMPAEIIQHVLQKLEPRDAVALSQASFTAEECYYARIPQFPGMTVRSFPLLIPCCGRRSGLEECGIMCSACYSWQHGTCVELPDGSDSDTYVCVPCRSDGSLNRHTFGGLQRFSRHIRRQGCQVRHDDTAKLLQSRLLKPAHLRPELRFRRDLSRVPPEGINYTIRFNGCFSGLAYGLDDEY</sequence>
<gene>
    <name evidence="15" type="ORF">CAN33_0045660</name>
</gene>
<dbReference type="GO" id="GO:0004321">
    <property type="term" value="F:fatty-acyl-CoA synthase activity"/>
    <property type="evidence" value="ECO:0007669"/>
    <property type="project" value="UniProtKB-EC"/>
</dbReference>
<keyword evidence="15" id="KW-0378">Hydrolase</keyword>
<evidence type="ECO:0000256" key="5">
    <source>
        <dbReference type="ARBA" id="ARBA00022723"/>
    </source>
</evidence>
<dbReference type="VEuPathDB" id="FungiDB:An08g10950"/>
<evidence type="ECO:0000256" key="13">
    <source>
        <dbReference type="SAM" id="MobiDB-lite"/>
    </source>
</evidence>
<dbReference type="Pfam" id="PF01648">
    <property type="entry name" value="ACPS"/>
    <property type="match status" value="1"/>
</dbReference>
<dbReference type="SUPFAM" id="SSF51735">
    <property type="entry name" value="NAD(P)-binding Rossmann-fold domains"/>
    <property type="match status" value="1"/>
</dbReference>